<dbReference type="InterPro" id="IPR000172">
    <property type="entry name" value="GMC_OxRdtase_N"/>
</dbReference>
<dbReference type="Pfam" id="PF00732">
    <property type="entry name" value="GMC_oxred_N"/>
    <property type="match status" value="1"/>
</dbReference>
<feature type="region of interest" description="Disordered" evidence="5">
    <location>
        <begin position="360"/>
        <end position="381"/>
    </location>
</feature>
<sequence>MERREDLNPDLYWHGVTAKRRPDQPALPHERGRGAGGSSSVNGLVAVRPEAADVDAWEQDYGARGWGFTEFLPALSRMETDLDYGDMPYHGNSGPIPVIREPEEYWGDVDRALHDSAREAGLPWFDDYNAPGSTGVARYPGNSNRDGLRISTNHGYLDPARERDNLCIMGDAHVVAVESAGDRATGVRLLGGTVVRPAADGEVIVSAGAVHTPAVLLRSGIGTGSELRRLGIGQVAELPVGVGLQDHAIVFIDFTPHEGRYLTQDLRPTNVAVHYSSGMPDTGPNDMCILGTNHNYWFGNADSGLAVQLNESHSRGSLDCRRPTRSSIRCSSSDCSRTRRIFRGWSTVSSARSTSCPGRHSAGSWWANPAPPGGGGRVRTGQGRRARLFHCAHGRRG</sequence>
<keyword evidence="3" id="KW-0285">Flavoprotein</keyword>
<comment type="similarity">
    <text evidence="2">Belongs to the GMC oxidoreductase family.</text>
</comment>
<dbReference type="AlphaFoldDB" id="A0AAE3ZK62"/>
<dbReference type="SUPFAM" id="SSF51905">
    <property type="entry name" value="FAD/NAD(P)-binding domain"/>
    <property type="match status" value="1"/>
</dbReference>
<dbReference type="GO" id="GO:0016614">
    <property type="term" value="F:oxidoreductase activity, acting on CH-OH group of donors"/>
    <property type="evidence" value="ECO:0007669"/>
    <property type="project" value="InterPro"/>
</dbReference>
<dbReference type="InterPro" id="IPR012132">
    <property type="entry name" value="GMC_OxRdtase"/>
</dbReference>
<keyword evidence="4" id="KW-0274">FAD</keyword>
<feature type="compositionally biased region" description="Basic and acidic residues" evidence="5">
    <location>
        <begin position="20"/>
        <end position="33"/>
    </location>
</feature>
<dbReference type="GO" id="GO:0050660">
    <property type="term" value="F:flavin adenine dinucleotide binding"/>
    <property type="evidence" value="ECO:0007669"/>
    <property type="project" value="InterPro"/>
</dbReference>
<evidence type="ECO:0000256" key="4">
    <source>
        <dbReference type="ARBA" id="ARBA00022827"/>
    </source>
</evidence>
<evidence type="ECO:0000313" key="7">
    <source>
        <dbReference type="EMBL" id="MDR7304349.1"/>
    </source>
</evidence>
<evidence type="ECO:0000256" key="2">
    <source>
        <dbReference type="ARBA" id="ARBA00010790"/>
    </source>
</evidence>
<evidence type="ECO:0000256" key="5">
    <source>
        <dbReference type="SAM" id="MobiDB-lite"/>
    </source>
</evidence>
<dbReference type="Gene3D" id="3.30.410.40">
    <property type="match status" value="1"/>
</dbReference>
<proteinExistence type="inferred from homology"/>
<accession>A0AAE3ZK62</accession>
<dbReference type="InterPro" id="IPR036188">
    <property type="entry name" value="FAD/NAD-bd_sf"/>
</dbReference>
<organism evidence="7 8">
    <name type="scientific">Haloactinomyces albus</name>
    <dbReference type="NCBI Taxonomy" id="1352928"/>
    <lineage>
        <taxon>Bacteria</taxon>
        <taxon>Bacillati</taxon>
        <taxon>Actinomycetota</taxon>
        <taxon>Actinomycetes</taxon>
        <taxon>Actinopolysporales</taxon>
        <taxon>Actinopolysporaceae</taxon>
        <taxon>Haloactinomyces</taxon>
    </lineage>
</organism>
<dbReference type="Proteomes" id="UP001180845">
    <property type="component" value="Unassembled WGS sequence"/>
</dbReference>
<dbReference type="Gene3D" id="3.50.50.60">
    <property type="entry name" value="FAD/NAD(P)-binding domain"/>
    <property type="match status" value="1"/>
</dbReference>
<reference evidence="7" key="1">
    <citation type="submission" date="2023-07" db="EMBL/GenBank/DDBJ databases">
        <title>Sequencing the genomes of 1000 actinobacteria strains.</title>
        <authorList>
            <person name="Klenk H.-P."/>
        </authorList>
    </citation>
    <scope>NUCLEOTIDE SEQUENCE</scope>
    <source>
        <strain evidence="7">DSM 45977</strain>
    </source>
</reference>
<dbReference type="PANTHER" id="PTHR11552">
    <property type="entry name" value="GLUCOSE-METHANOL-CHOLINE GMC OXIDOREDUCTASE"/>
    <property type="match status" value="1"/>
</dbReference>
<comment type="cofactor">
    <cofactor evidence="1">
        <name>FAD</name>
        <dbReference type="ChEBI" id="CHEBI:57692"/>
    </cofactor>
</comment>
<protein>
    <submittedName>
        <fullName evidence="7">Choline dehydrogenase-like flavoprotein</fullName>
    </submittedName>
</protein>
<evidence type="ECO:0000313" key="8">
    <source>
        <dbReference type="Proteomes" id="UP001180845"/>
    </source>
</evidence>
<evidence type="ECO:0000259" key="6">
    <source>
        <dbReference type="PROSITE" id="PS00624"/>
    </source>
</evidence>
<dbReference type="PROSITE" id="PS00624">
    <property type="entry name" value="GMC_OXRED_2"/>
    <property type="match status" value="1"/>
</dbReference>
<dbReference type="EMBL" id="JAVDXW010000001">
    <property type="protein sequence ID" value="MDR7304349.1"/>
    <property type="molecule type" value="Genomic_DNA"/>
</dbReference>
<feature type="domain" description="Glucose-methanol-choline oxidoreductase N-terminal" evidence="6">
    <location>
        <begin position="208"/>
        <end position="222"/>
    </location>
</feature>
<evidence type="ECO:0000256" key="1">
    <source>
        <dbReference type="ARBA" id="ARBA00001974"/>
    </source>
</evidence>
<dbReference type="PANTHER" id="PTHR11552:SF147">
    <property type="entry name" value="CHOLINE DEHYDROGENASE, MITOCHONDRIAL"/>
    <property type="match status" value="1"/>
</dbReference>
<name>A0AAE3ZK62_9ACTN</name>
<comment type="caution">
    <text evidence="7">The sequence shown here is derived from an EMBL/GenBank/DDBJ whole genome shotgun (WGS) entry which is preliminary data.</text>
</comment>
<evidence type="ECO:0000256" key="3">
    <source>
        <dbReference type="ARBA" id="ARBA00022630"/>
    </source>
</evidence>
<gene>
    <name evidence="7" type="ORF">JOF55_004530</name>
</gene>
<keyword evidence="8" id="KW-1185">Reference proteome</keyword>
<feature type="region of interest" description="Disordered" evidence="5">
    <location>
        <begin position="1"/>
        <end position="41"/>
    </location>
</feature>